<comment type="similarity">
    <text evidence="1">Belongs to the ADISSP family.</text>
</comment>
<name>A0A8S3YJP9_9EUPU</name>
<proteinExistence type="inferred from homology"/>
<feature type="compositionally biased region" description="Basic and acidic residues" evidence="3">
    <location>
        <begin position="1"/>
        <end position="10"/>
    </location>
</feature>
<evidence type="ECO:0000313" key="4">
    <source>
        <dbReference type="EMBL" id="CAG5115602.1"/>
    </source>
</evidence>
<keyword evidence="5" id="KW-1185">Reference proteome</keyword>
<organism evidence="4 5">
    <name type="scientific">Candidula unifasciata</name>
    <dbReference type="NCBI Taxonomy" id="100452"/>
    <lineage>
        <taxon>Eukaryota</taxon>
        <taxon>Metazoa</taxon>
        <taxon>Spiralia</taxon>
        <taxon>Lophotrochozoa</taxon>
        <taxon>Mollusca</taxon>
        <taxon>Gastropoda</taxon>
        <taxon>Heterobranchia</taxon>
        <taxon>Euthyneura</taxon>
        <taxon>Panpulmonata</taxon>
        <taxon>Eupulmonata</taxon>
        <taxon>Stylommatophora</taxon>
        <taxon>Helicina</taxon>
        <taxon>Helicoidea</taxon>
        <taxon>Geomitridae</taxon>
        <taxon>Candidula</taxon>
    </lineage>
</organism>
<comment type="caution">
    <text evidence="4">The sequence shown here is derived from an EMBL/GenBank/DDBJ whole genome shotgun (WGS) entry which is preliminary data.</text>
</comment>
<protein>
    <recommendedName>
        <fullName evidence="2">Adipose-secreted signaling protein</fullName>
    </recommendedName>
</protein>
<dbReference type="EMBL" id="CAJHNH020000137">
    <property type="protein sequence ID" value="CAG5115602.1"/>
    <property type="molecule type" value="Genomic_DNA"/>
</dbReference>
<dbReference type="InterPro" id="IPR026794">
    <property type="entry name" value="ADISSP"/>
</dbReference>
<dbReference type="PANTHER" id="PTHR13287">
    <property type="entry name" value="ADIPOSE-SECRETED SIGNALING PROTEIN"/>
    <property type="match status" value="1"/>
</dbReference>
<sequence length="194" mass="21665">MEGPEGHKMSCEGNLEANKMGEPDPQSVENNVTHKRRQKESVHHAHFVVPPQQDVLEAHDSIILVEPLGEDTLNVRLGFLQVMHVYDVQFSIEDDLGEDVTFDPLENVHAKIESIRPSVDGKGHDIVLTFRALKEKIMQEAVTITSISSPSRSLVLQLHARVLGKGKGTPLLKKGIHCVRIEWEEEADGTDWQG</sequence>
<evidence type="ECO:0000256" key="3">
    <source>
        <dbReference type="SAM" id="MobiDB-lite"/>
    </source>
</evidence>
<dbReference type="OrthoDB" id="6246153at2759"/>
<accession>A0A8S3YJP9</accession>
<dbReference type="AlphaFoldDB" id="A0A8S3YJP9"/>
<evidence type="ECO:0000256" key="2">
    <source>
        <dbReference type="ARBA" id="ARBA00035300"/>
    </source>
</evidence>
<dbReference type="PANTHER" id="PTHR13287:SF2">
    <property type="entry name" value="ADIPOSE-SECRETED SIGNALING PROTEIN"/>
    <property type="match status" value="1"/>
</dbReference>
<feature type="region of interest" description="Disordered" evidence="3">
    <location>
        <begin position="1"/>
        <end position="37"/>
    </location>
</feature>
<evidence type="ECO:0000256" key="1">
    <source>
        <dbReference type="ARBA" id="ARBA00035018"/>
    </source>
</evidence>
<reference evidence="4" key="1">
    <citation type="submission" date="2021-04" db="EMBL/GenBank/DDBJ databases">
        <authorList>
            <consortium name="Molecular Ecology Group"/>
        </authorList>
    </citation>
    <scope>NUCLEOTIDE SEQUENCE</scope>
</reference>
<gene>
    <name evidence="4" type="ORF">CUNI_LOCUS1160</name>
</gene>
<dbReference type="Proteomes" id="UP000678393">
    <property type="component" value="Unassembled WGS sequence"/>
</dbReference>
<dbReference type="Pfam" id="PF15006">
    <property type="entry name" value="DUF4517"/>
    <property type="match status" value="1"/>
</dbReference>
<evidence type="ECO:0000313" key="5">
    <source>
        <dbReference type="Proteomes" id="UP000678393"/>
    </source>
</evidence>